<evidence type="ECO:0000259" key="14">
    <source>
        <dbReference type="SMART" id="SM01228"/>
    </source>
</evidence>
<dbReference type="Pfam" id="PF13932">
    <property type="entry name" value="SAM_GIDA_C"/>
    <property type="match status" value="1"/>
</dbReference>
<dbReference type="GO" id="GO:0005829">
    <property type="term" value="C:cytosol"/>
    <property type="evidence" value="ECO:0007669"/>
    <property type="project" value="TreeGrafter"/>
</dbReference>
<dbReference type="PROSITE" id="PS01280">
    <property type="entry name" value="GIDA_1"/>
    <property type="match status" value="1"/>
</dbReference>
<feature type="domain" description="tRNA uridine 5-carboxymethylaminomethyl modification enzyme C-terminal subdomain" evidence="14">
    <location>
        <begin position="598"/>
        <end position="669"/>
    </location>
</feature>
<dbReference type="GO" id="GO:0050660">
    <property type="term" value="F:flavin adenine dinucleotide binding"/>
    <property type="evidence" value="ECO:0007669"/>
    <property type="project" value="UniProtKB-UniRule"/>
</dbReference>
<keyword evidence="8 12" id="KW-0274">FAD</keyword>
<dbReference type="Proteomes" id="UP000269265">
    <property type="component" value="Unassembled WGS sequence"/>
</dbReference>
<feature type="binding site" evidence="12">
    <location>
        <begin position="288"/>
        <end position="302"/>
    </location>
    <ligand>
        <name>NAD(+)</name>
        <dbReference type="ChEBI" id="CHEBI:57540"/>
    </ligand>
</feature>
<comment type="subcellular location">
    <subcellularLocation>
        <location evidence="12">Cytoplasm</location>
    </subcellularLocation>
</comment>
<reference evidence="15 16" key="1">
    <citation type="submission" date="2018-12" db="EMBL/GenBank/DDBJ databases">
        <title>The whole draft genome of Aquabacterium sp. SJQ9.</title>
        <authorList>
            <person name="Sun L."/>
            <person name="Gao X."/>
            <person name="Chen W."/>
            <person name="Huang K."/>
        </authorList>
    </citation>
    <scope>NUCLEOTIDE SEQUENCE [LARGE SCALE GENOMIC DNA]</scope>
    <source>
        <strain evidence="15 16">SJQ9</strain>
    </source>
</reference>
<dbReference type="SMART" id="SM01228">
    <property type="entry name" value="GIDA_assoc_3"/>
    <property type="match status" value="1"/>
</dbReference>
<proteinExistence type="inferred from homology"/>
<dbReference type="GO" id="GO:0002098">
    <property type="term" value="P:tRNA wobble uridine modification"/>
    <property type="evidence" value="ECO:0007669"/>
    <property type="project" value="InterPro"/>
</dbReference>
<dbReference type="InterPro" id="IPR049312">
    <property type="entry name" value="GIDA_C_N"/>
</dbReference>
<dbReference type="HAMAP" id="MF_00129">
    <property type="entry name" value="MnmG_GidA"/>
    <property type="match status" value="1"/>
</dbReference>
<feature type="region of interest" description="Disordered" evidence="13">
    <location>
        <begin position="549"/>
        <end position="572"/>
    </location>
</feature>
<dbReference type="Pfam" id="PF21680">
    <property type="entry name" value="GIDA_C_1st"/>
    <property type="match status" value="1"/>
</dbReference>
<dbReference type="InterPro" id="IPR047001">
    <property type="entry name" value="MnmG_C_subdom"/>
</dbReference>
<dbReference type="FunFam" id="3.50.50.60:FF:000010">
    <property type="entry name" value="tRNA uridine 5-carboxymethylaminomethyl modification enzyme MnmG"/>
    <property type="match status" value="1"/>
</dbReference>
<dbReference type="FunFam" id="1.10.150.570:FF:000001">
    <property type="entry name" value="tRNA uridine 5-carboxymethylaminomethyl modification enzyme MnmG"/>
    <property type="match status" value="1"/>
</dbReference>
<dbReference type="SUPFAM" id="SSF51905">
    <property type="entry name" value="FAD/NAD(P)-binding domain"/>
    <property type="match status" value="1"/>
</dbReference>
<protein>
    <recommendedName>
        <fullName evidence="4 12">tRNA uridine 5-carboxymethylaminomethyl modification enzyme MnmG</fullName>
    </recommendedName>
    <alternativeName>
        <fullName evidence="11 12">Glucose-inhibited division protein A</fullName>
    </alternativeName>
</protein>
<dbReference type="Gene3D" id="1.10.10.1800">
    <property type="entry name" value="tRNA uridine 5-carboxymethylaminomethyl modification enzyme MnmG/GidA"/>
    <property type="match status" value="1"/>
</dbReference>
<dbReference type="GO" id="GO:0030488">
    <property type="term" value="P:tRNA methylation"/>
    <property type="evidence" value="ECO:0007669"/>
    <property type="project" value="TreeGrafter"/>
</dbReference>
<evidence type="ECO:0000256" key="12">
    <source>
        <dbReference type="HAMAP-Rule" id="MF_00129"/>
    </source>
</evidence>
<comment type="caution">
    <text evidence="12">Lacks conserved residue(s) required for the propagation of feature annotation.</text>
</comment>
<feature type="binding site" evidence="12">
    <location>
        <begin position="13"/>
        <end position="18"/>
    </location>
    <ligand>
        <name>FAD</name>
        <dbReference type="ChEBI" id="CHEBI:57692"/>
    </ligand>
</feature>
<comment type="similarity">
    <text evidence="3 12">Belongs to the MnmG family.</text>
</comment>
<gene>
    <name evidence="12 15" type="primary">mnmG</name>
    <name evidence="12" type="synonym">gidA</name>
    <name evidence="15" type="ORF">EIP75_13885</name>
</gene>
<evidence type="ECO:0000256" key="11">
    <source>
        <dbReference type="ARBA" id="ARBA00031800"/>
    </source>
</evidence>
<dbReference type="Gene3D" id="3.50.50.60">
    <property type="entry name" value="FAD/NAD(P)-binding domain"/>
    <property type="match status" value="2"/>
</dbReference>
<evidence type="ECO:0000256" key="8">
    <source>
        <dbReference type="ARBA" id="ARBA00022827"/>
    </source>
</evidence>
<comment type="cofactor">
    <cofactor evidence="1 12">
        <name>FAD</name>
        <dbReference type="ChEBI" id="CHEBI:57692"/>
    </cofactor>
</comment>
<dbReference type="InterPro" id="IPR020595">
    <property type="entry name" value="MnmG-rel_CS"/>
</dbReference>
<evidence type="ECO:0000256" key="5">
    <source>
        <dbReference type="ARBA" id="ARBA00022490"/>
    </source>
</evidence>
<dbReference type="Pfam" id="PF01134">
    <property type="entry name" value="GIDA"/>
    <property type="match status" value="1"/>
</dbReference>
<dbReference type="InterPro" id="IPR040131">
    <property type="entry name" value="MnmG_N"/>
</dbReference>
<name>A0A426V9P3_9BURK</name>
<evidence type="ECO:0000313" key="15">
    <source>
        <dbReference type="EMBL" id="RRS03679.1"/>
    </source>
</evidence>
<evidence type="ECO:0000256" key="2">
    <source>
        <dbReference type="ARBA" id="ARBA00003717"/>
    </source>
</evidence>
<evidence type="ECO:0000256" key="6">
    <source>
        <dbReference type="ARBA" id="ARBA00022630"/>
    </source>
</evidence>
<dbReference type="EMBL" id="RSED01000010">
    <property type="protein sequence ID" value="RRS03679.1"/>
    <property type="molecule type" value="Genomic_DNA"/>
</dbReference>
<evidence type="ECO:0000256" key="7">
    <source>
        <dbReference type="ARBA" id="ARBA00022694"/>
    </source>
</evidence>
<evidence type="ECO:0000256" key="9">
    <source>
        <dbReference type="ARBA" id="ARBA00023027"/>
    </source>
</evidence>
<dbReference type="FunFam" id="3.50.50.60:FF:000002">
    <property type="entry name" value="tRNA uridine 5-carboxymethylaminomethyl modification enzyme MnmG"/>
    <property type="match status" value="1"/>
</dbReference>
<dbReference type="InterPro" id="IPR002218">
    <property type="entry name" value="MnmG-rel"/>
</dbReference>
<accession>A0A426V9P3</accession>
<organism evidence="15 16">
    <name type="scientific">Aquabacterium soli</name>
    <dbReference type="NCBI Taxonomy" id="2493092"/>
    <lineage>
        <taxon>Bacteria</taxon>
        <taxon>Pseudomonadati</taxon>
        <taxon>Pseudomonadota</taxon>
        <taxon>Betaproteobacteria</taxon>
        <taxon>Burkholderiales</taxon>
        <taxon>Aquabacterium</taxon>
    </lineage>
</organism>
<evidence type="ECO:0000313" key="16">
    <source>
        <dbReference type="Proteomes" id="UP000269265"/>
    </source>
</evidence>
<keyword evidence="16" id="KW-1185">Reference proteome</keyword>
<evidence type="ECO:0000256" key="10">
    <source>
        <dbReference type="ARBA" id="ARBA00025948"/>
    </source>
</evidence>
<dbReference type="InterPro" id="IPR004416">
    <property type="entry name" value="MnmG"/>
</dbReference>
<dbReference type="RefSeq" id="WP_125243885.1">
    <property type="nucleotide sequence ID" value="NZ_RSED01000010.1"/>
</dbReference>
<dbReference type="InterPro" id="IPR026904">
    <property type="entry name" value="MnmG_C"/>
</dbReference>
<keyword evidence="7 12" id="KW-0819">tRNA processing</keyword>
<evidence type="ECO:0000256" key="3">
    <source>
        <dbReference type="ARBA" id="ARBA00007653"/>
    </source>
</evidence>
<evidence type="ECO:0000256" key="13">
    <source>
        <dbReference type="SAM" id="MobiDB-lite"/>
    </source>
</evidence>
<dbReference type="PANTHER" id="PTHR11806">
    <property type="entry name" value="GLUCOSE INHIBITED DIVISION PROTEIN A"/>
    <property type="match status" value="1"/>
</dbReference>
<keyword evidence="6 12" id="KW-0285">Flavoprotein</keyword>
<dbReference type="InterPro" id="IPR036188">
    <property type="entry name" value="FAD/NAD-bd_sf"/>
</dbReference>
<dbReference type="NCBIfam" id="TIGR00136">
    <property type="entry name" value="mnmG_gidA"/>
    <property type="match status" value="1"/>
</dbReference>
<evidence type="ECO:0000256" key="4">
    <source>
        <dbReference type="ARBA" id="ARBA00020461"/>
    </source>
</evidence>
<comment type="function">
    <text evidence="2 12">NAD-binding protein involved in the addition of a carboxymethylaminomethyl (cmnm) group at the wobble position (U34) of certain tRNAs, forming tRNA-cmnm(5)s(2)U34.</text>
</comment>
<sequence length="697" mass="76152">MIYPKEFDVIVVGGGHAGTEAALAAARMGCATLLLTHNIETLGQMSCNPSIGGIGKGHLVKEVDALGGAMAAATDEGGIQFRILNSSKGPAVRATRAQADRILYKAAIRHRLENQANLWIFQQAVDDLMVEGDRVVGAVTQVGVRFRARTVVLTAGTFLDGKIHVGLQNYSAGRAGDPPAVSLSGRLKELKLPQGRLKTGTPPRLDGRSIDFSKLSEQPGDGVGLVGQWGESAPSGPEVPVFSFLGTPAQHPRQLPCWITHTNERTHEIIRSGFDRSPMFTGVIEGVGPRYCPSIEDKVNRFADKDSHQIFLEPEGLTTNEFYPNGISTSLPFDIQLAALQSMPGLEEVYVLRPGYAIEYDYFDPRELKSTFETRAIQGLFFAGQINGTTGYEEAAAQGLYAGVNAGLQAQGREPFTLRRDQAYLGVLVDDLITKGVTEPYRMFTSRAEFRLQLREDNADLRLTELGRQLGLVDDVRWDVFNRKRDAVSRETERLRATWVRPATLPAAEAERMVGKALEHEYSLADLLRRPGVSFDTVAEVAGIARARPNTKLSRSGTDEQGEVSRETTDAAPSRALLREDLGVGLADAVIEQVEISIKYAGYIDKQNEEVQRATHYENLKLPEELDYAQVSALSHEVRQKLQRHRPETLGQASRISGVTPAAISLLLIHLKKGRFKGFDGRVANSETADTARGAAA</sequence>
<dbReference type="OrthoDB" id="9815560at2"/>
<dbReference type="AlphaFoldDB" id="A0A426V9P3"/>
<evidence type="ECO:0000256" key="1">
    <source>
        <dbReference type="ARBA" id="ARBA00001974"/>
    </source>
</evidence>
<comment type="caution">
    <text evidence="15">The sequence shown here is derived from an EMBL/GenBank/DDBJ whole genome shotgun (WGS) entry which is preliminary data.</text>
</comment>
<keyword evidence="5 12" id="KW-0963">Cytoplasm</keyword>
<dbReference type="InterPro" id="IPR044920">
    <property type="entry name" value="MnmG_C_subdom_sf"/>
</dbReference>
<dbReference type="Gene3D" id="1.10.150.570">
    <property type="entry name" value="GidA associated domain, C-terminal subdomain"/>
    <property type="match status" value="1"/>
</dbReference>
<keyword evidence="9 12" id="KW-0520">NAD</keyword>
<dbReference type="PANTHER" id="PTHR11806:SF0">
    <property type="entry name" value="PROTEIN MTO1 HOMOLOG, MITOCHONDRIAL"/>
    <property type="match status" value="1"/>
</dbReference>
<comment type="subunit">
    <text evidence="10 12">Homodimer. Heterotetramer of two MnmE and two MnmG subunits.</text>
</comment>